<dbReference type="InterPro" id="IPR010775">
    <property type="entry name" value="DUF1365"/>
</dbReference>
<organism evidence="1 2">
    <name type="scientific">Primorskyibacter flagellatus</name>
    <dbReference type="NCBI Taxonomy" id="1387277"/>
    <lineage>
        <taxon>Bacteria</taxon>
        <taxon>Pseudomonadati</taxon>
        <taxon>Pseudomonadota</taxon>
        <taxon>Alphaproteobacteria</taxon>
        <taxon>Rhodobacterales</taxon>
        <taxon>Roseobacteraceae</taxon>
        <taxon>Primorskyibacter</taxon>
    </lineage>
</organism>
<sequence length="253" mass="28115">MTVPAPQMLRGHTWHGRKGAQRNAFRYGVDYVLIDAEDTESPTPLFARNARAFAAVHDKDHGGPPGRGRGAAWIRDVLKARGLPDPHRIRLLTQPRILGHVFNPVSFWLCDGTDGTPWCIIAEVTNTFGDRHAYLCRHDNLGPITRDRDLQAAKLMHVSPFQPTEGTYRFRFDIAGDRIGIRIDYDRDGGGVVATLTGALIPMTTRALLTAFLRRPFGSLRVLALIHWQALKLKLGGARYRSRPPAPAQDVSG</sequence>
<dbReference type="Proteomes" id="UP000612855">
    <property type="component" value="Unassembled WGS sequence"/>
</dbReference>
<gene>
    <name evidence="1" type="ORF">GCM10011360_26550</name>
</gene>
<name>A0A917EG91_9RHOB</name>
<dbReference type="EMBL" id="BMFJ01000001">
    <property type="protein sequence ID" value="GGE37437.1"/>
    <property type="molecule type" value="Genomic_DNA"/>
</dbReference>
<evidence type="ECO:0000313" key="2">
    <source>
        <dbReference type="Proteomes" id="UP000612855"/>
    </source>
</evidence>
<dbReference type="RefSeq" id="WP_188478144.1">
    <property type="nucleotide sequence ID" value="NZ_BMFJ01000001.1"/>
</dbReference>
<proteinExistence type="predicted"/>
<dbReference type="Pfam" id="PF07103">
    <property type="entry name" value="DUF1365"/>
    <property type="match status" value="1"/>
</dbReference>
<comment type="caution">
    <text evidence="1">The sequence shown here is derived from an EMBL/GenBank/DDBJ whole genome shotgun (WGS) entry which is preliminary data.</text>
</comment>
<reference evidence="2" key="1">
    <citation type="journal article" date="2019" name="Int. J. Syst. Evol. Microbiol.">
        <title>The Global Catalogue of Microorganisms (GCM) 10K type strain sequencing project: providing services to taxonomists for standard genome sequencing and annotation.</title>
        <authorList>
            <consortium name="The Broad Institute Genomics Platform"/>
            <consortium name="The Broad Institute Genome Sequencing Center for Infectious Disease"/>
            <person name="Wu L."/>
            <person name="Ma J."/>
        </authorList>
    </citation>
    <scope>NUCLEOTIDE SEQUENCE [LARGE SCALE GENOMIC DNA]</scope>
    <source>
        <strain evidence="2">CGMCC 1.12664</strain>
    </source>
</reference>
<keyword evidence="2" id="KW-1185">Reference proteome</keyword>
<dbReference type="PANTHER" id="PTHR33973:SF4">
    <property type="entry name" value="OS07G0153300 PROTEIN"/>
    <property type="match status" value="1"/>
</dbReference>
<protein>
    <submittedName>
        <fullName evidence="1">DUF1365 domain-containing protein</fullName>
    </submittedName>
</protein>
<evidence type="ECO:0000313" key="1">
    <source>
        <dbReference type="EMBL" id="GGE37437.1"/>
    </source>
</evidence>
<dbReference type="AlphaFoldDB" id="A0A917EG91"/>
<accession>A0A917EG91</accession>
<dbReference type="PANTHER" id="PTHR33973">
    <property type="entry name" value="OS07G0153300 PROTEIN"/>
    <property type="match status" value="1"/>
</dbReference>